<dbReference type="EMBL" id="POTY01000081">
    <property type="protein sequence ID" value="PZG17816.1"/>
    <property type="molecule type" value="Genomic_DNA"/>
</dbReference>
<dbReference type="RefSeq" id="WP_111214410.1">
    <property type="nucleotide sequence ID" value="NZ_POTY01000081.1"/>
</dbReference>
<dbReference type="Proteomes" id="UP000248924">
    <property type="component" value="Unassembled WGS sequence"/>
</dbReference>
<keyword evidence="1" id="KW-0812">Transmembrane</keyword>
<evidence type="ECO:0000313" key="2">
    <source>
        <dbReference type="EMBL" id="PZG17816.1"/>
    </source>
</evidence>
<dbReference type="AlphaFoldDB" id="A0A2W2E0S7"/>
<evidence type="ECO:0000313" key="3">
    <source>
        <dbReference type="Proteomes" id="UP000248924"/>
    </source>
</evidence>
<feature type="transmembrane region" description="Helical" evidence="1">
    <location>
        <begin position="42"/>
        <end position="59"/>
    </location>
</feature>
<keyword evidence="1" id="KW-1133">Transmembrane helix</keyword>
<evidence type="ECO:0000256" key="1">
    <source>
        <dbReference type="SAM" id="Phobius"/>
    </source>
</evidence>
<accession>A0A2W2E0S7</accession>
<reference evidence="2 3" key="1">
    <citation type="submission" date="2018-01" db="EMBL/GenBank/DDBJ databases">
        <title>Draft genome sequence of Jishengella sp. NA12.</title>
        <authorList>
            <person name="Sahin N."/>
            <person name="Ay H."/>
            <person name="Saygin H."/>
        </authorList>
    </citation>
    <scope>NUCLEOTIDE SEQUENCE [LARGE SCALE GENOMIC DNA]</scope>
    <source>
        <strain evidence="2 3">NA12</strain>
    </source>
</reference>
<gene>
    <name evidence="2" type="ORF">C1I95_14800</name>
</gene>
<proteinExistence type="predicted"/>
<feature type="transmembrane region" description="Helical" evidence="1">
    <location>
        <begin position="17"/>
        <end position="36"/>
    </location>
</feature>
<evidence type="ECO:0008006" key="4">
    <source>
        <dbReference type="Google" id="ProtNLM"/>
    </source>
</evidence>
<keyword evidence="3" id="KW-1185">Reference proteome</keyword>
<name>A0A2W2E0S7_9ACTN</name>
<comment type="caution">
    <text evidence="2">The sequence shown here is derived from an EMBL/GenBank/DDBJ whole genome shotgun (WGS) entry which is preliminary data.</text>
</comment>
<keyword evidence="1" id="KW-0472">Membrane</keyword>
<protein>
    <recommendedName>
        <fullName evidence="4">Holin</fullName>
    </recommendedName>
</protein>
<feature type="transmembrane region" description="Helical" evidence="1">
    <location>
        <begin position="66"/>
        <end position="86"/>
    </location>
</feature>
<organism evidence="2 3">
    <name type="scientific">Micromonospora craterilacus</name>
    <dbReference type="NCBI Taxonomy" id="1655439"/>
    <lineage>
        <taxon>Bacteria</taxon>
        <taxon>Bacillati</taxon>
        <taxon>Actinomycetota</taxon>
        <taxon>Actinomycetes</taxon>
        <taxon>Micromonosporales</taxon>
        <taxon>Micromonosporaceae</taxon>
        <taxon>Micromonospora</taxon>
    </lineage>
</organism>
<sequence>MTDVDITRPIFGREPAVIINAVAALLATLIGFMPAALTGEQAGAIVAALTAAAAIWTAIKVRPVAPTLFVGAITTGATLAGAFGYALTQQQVGTLAAASVALMTVLVIRPQSTPAADPRTINGVLVAGDIRRTDLPR</sequence>
<dbReference type="OrthoDB" id="3401202at2"/>